<dbReference type="Proteomes" id="UP000032534">
    <property type="component" value="Unassembled WGS sequence"/>
</dbReference>
<dbReference type="PATRIC" id="fig|159743.3.peg.3644"/>
<reference evidence="1 2" key="1">
    <citation type="submission" date="2014-11" db="EMBL/GenBank/DDBJ databases">
        <title>Draft Genome Sequences of Paenibacillus polymyxa NRRL B-30509 and Paenibacillus terrae NRRL B-30644, Strains from a Poultry Environment that Produce Tridecaptin A and Paenicidins.</title>
        <authorList>
            <person name="van Belkum M.J."/>
            <person name="Lohans C.T."/>
            <person name="Vederas J.C."/>
        </authorList>
    </citation>
    <scope>NUCLEOTIDE SEQUENCE [LARGE SCALE GENOMIC DNA]</scope>
    <source>
        <strain evidence="1 2">NRRL B-30644</strain>
    </source>
</reference>
<keyword evidence="2" id="KW-1185">Reference proteome</keyword>
<organism evidence="1 2">
    <name type="scientific">Paenibacillus terrae</name>
    <dbReference type="NCBI Taxonomy" id="159743"/>
    <lineage>
        <taxon>Bacteria</taxon>
        <taxon>Bacillati</taxon>
        <taxon>Bacillota</taxon>
        <taxon>Bacilli</taxon>
        <taxon>Bacillales</taxon>
        <taxon>Paenibacillaceae</taxon>
        <taxon>Paenibacillus</taxon>
    </lineage>
</organism>
<gene>
    <name evidence="1" type="ORF">QD47_16395</name>
</gene>
<name>A0A0D7WZH3_9BACL</name>
<evidence type="ECO:0000313" key="2">
    <source>
        <dbReference type="Proteomes" id="UP000032534"/>
    </source>
</evidence>
<protein>
    <submittedName>
        <fullName evidence="1">Uncharacterized protein</fullName>
    </submittedName>
</protein>
<dbReference type="AlphaFoldDB" id="A0A0D7WZH3"/>
<evidence type="ECO:0000313" key="1">
    <source>
        <dbReference type="EMBL" id="KJD44565.1"/>
    </source>
</evidence>
<accession>A0A0D7WZH3</accession>
<dbReference type="EMBL" id="JTHP01000033">
    <property type="protein sequence ID" value="KJD44565.1"/>
    <property type="molecule type" value="Genomic_DNA"/>
</dbReference>
<comment type="caution">
    <text evidence="1">The sequence shown here is derived from an EMBL/GenBank/DDBJ whole genome shotgun (WGS) entry which is preliminary data.</text>
</comment>
<proteinExistence type="predicted"/>
<sequence>MQLQGKGMCPKGSARRAFHGQTTGMIRAGWKCWSDNIGSTSISLMKCQRTTVKMVEMTIFSVVFLFYFRN</sequence>